<evidence type="ECO:0000256" key="3">
    <source>
        <dbReference type="ARBA" id="ARBA00022723"/>
    </source>
</evidence>
<dbReference type="EMBL" id="JAIZAY010000004">
    <property type="protein sequence ID" value="KAJ8043287.1"/>
    <property type="molecule type" value="Genomic_DNA"/>
</dbReference>
<organism evidence="9 10">
    <name type="scientific">Holothuria leucospilota</name>
    <name type="common">Black long sea cucumber</name>
    <name type="synonym">Mertensiothuria leucospilota</name>
    <dbReference type="NCBI Taxonomy" id="206669"/>
    <lineage>
        <taxon>Eukaryota</taxon>
        <taxon>Metazoa</taxon>
        <taxon>Echinodermata</taxon>
        <taxon>Eleutherozoa</taxon>
        <taxon>Echinozoa</taxon>
        <taxon>Holothuroidea</taxon>
        <taxon>Aspidochirotacea</taxon>
        <taxon>Aspidochirotida</taxon>
        <taxon>Holothuriidae</taxon>
        <taxon>Holothuria</taxon>
    </lineage>
</organism>
<keyword evidence="3" id="KW-0479">Metal-binding</keyword>
<sequence>MMMPPRVQVWWHYSVLGCFLLLITTRPSSGVSWIHRHTVVNDIPELTNNRRLYTAGASTIVNHDSSDRFLPAETQRDQTKKNADQIKTTNQPNIIFILADDLGYADVGYHNDEIKTPCIDKLAKRGVTFENYYSQQICAPSRAVLLTGKYVSRHQLSHNISPRDAVCLPHEHHLLPQELKKHGYSTHLVGKWHMGRSSWDCLPEKRGFDSFLGIHGGGAAYVDHTQRYNGEQRGYALYNGSQVALHFRGTYAPDIYMARADELITQHNSTDSKPLFLLLATQLTHGPNYDIPVKYLKGHAHFKEFQRMLHSAQASILDRVVDSVFKSLKRNNMWRNSVIMFTSDNGGCYRFGGRNTPLRGWKGDFFEGGIRVPAFMVSPLLPKIARGQVYTGLMGMADWYATIIKGILQKQVSHLRLDSVNMWNNIIDGNSKSTRKQYLFSIGSECFPNKVDNRTAYRWHDWKYIDKGSGEERLFLFNITADPNENFNLAQSKPKMVGIIQRKIQRNFCKAAIRPINPNEVKESSPVHNNGIYKPWL</sequence>
<reference evidence="9" key="1">
    <citation type="submission" date="2021-10" db="EMBL/GenBank/DDBJ databases">
        <title>Tropical sea cucumber genome reveals ecological adaptation and Cuvierian tubules defense mechanism.</title>
        <authorList>
            <person name="Chen T."/>
        </authorList>
    </citation>
    <scope>NUCLEOTIDE SEQUENCE</scope>
    <source>
        <strain evidence="9">Nanhai2018</strain>
        <tissue evidence="9">Muscle</tissue>
    </source>
</reference>
<comment type="cofactor">
    <cofactor evidence="1">
        <name>Ca(2+)</name>
        <dbReference type="ChEBI" id="CHEBI:29108"/>
    </cofactor>
</comment>
<dbReference type="GO" id="GO:0046872">
    <property type="term" value="F:metal ion binding"/>
    <property type="evidence" value="ECO:0007669"/>
    <property type="project" value="UniProtKB-KW"/>
</dbReference>
<dbReference type="SUPFAM" id="SSF53649">
    <property type="entry name" value="Alkaline phosphatase-like"/>
    <property type="match status" value="1"/>
</dbReference>
<comment type="caution">
    <text evidence="9">The sequence shown here is derived from an EMBL/GenBank/DDBJ whole genome shotgun (WGS) entry which is preliminary data.</text>
</comment>
<evidence type="ECO:0000256" key="2">
    <source>
        <dbReference type="ARBA" id="ARBA00008779"/>
    </source>
</evidence>
<dbReference type="AlphaFoldDB" id="A0A9Q1HBL7"/>
<keyword evidence="4" id="KW-0378">Hydrolase</keyword>
<dbReference type="InterPro" id="IPR024607">
    <property type="entry name" value="Sulfatase_CS"/>
</dbReference>
<evidence type="ECO:0000313" key="10">
    <source>
        <dbReference type="Proteomes" id="UP001152320"/>
    </source>
</evidence>
<feature type="chain" id="PRO_5040427909" evidence="7">
    <location>
        <begin position="31"/>
        <end position="537"/>
    </location>
</feature>
<evidence type="ECO:0000256" key="4">
    <source>
        <dbReference type="ARBA" id="ARBA00022801"/>
    </source>
</evidence>
<dbReference type="Gene3D" id="3.40.720.10">
    <property type="entry name" value="Alkaline Phosphatase, subunit A"/>
    <property type="match status" value="1"/>
</dbReference>
<dbReference type="InterPro" id="IPR047115">
    <property type="entry name" value="ARSB"/>
</dbReference>
<evidence type="ECO:0000256" key="7">
    <source>
        <dbReference type="SAM" id="SignalP"/>
    </source>
</evidence>
<feature type="signal peptide" evidence="7">
    <location>
        <begin position="1"/>
        <end position="30"/>
    </location>
</feature>
<dbReference type="OrthoDB" id="103349at2759"/>
<name>A0A9Q1HBL7_HOLLE</name>
<keyword evidence="10" id="KW-1185">Reference proteome</keyword>
<evidence type="ECO:0000256" key="1">
    <source>
        <dbReference type="ARBA" id="ARBA00001913"/>
    </source>
</evidence>
<dbReference type="Pfam" id="PF00884">
    <property type="entry name" value="Sulfatase"/>
    <property type="match status" value="1"/>
</dbReference>
<dbReference type="CDD" id="cd16029">
    <property type="entry name" value="4-S"/>
    <property type="match status" value="1"/>
</dbReference>
<comment type="similarity">
    <text evidence="2">Belongs to the sulfatase family.</text>
</comment>
<dbReference type="PANTHER" id="PTHR10342:SF274">
    <property type="entry name" value="ARYLSULFATASE B"/>
    <property type="match status" value="1"/>
</dbReference>
<keyword evidence="7" id="KW-0732">Signal</keyword>
<gene>
    <name evidence="9" type="ORF">HOLleu_10311</name>
</gene>
<evidence type="ECO:0000259" key="8">
    <source>
        <dbReference type="Pfam" id="PF00884"/>
    </source>
</evidence>
<dbReference type="InterPro" id="IPR017850">
    <property type="entry name" value="Alkaline_phosphatase_core_sf"/>
</dbReference>
<dbReference type="PROSITE" id="PS00149">
    <property type="entry name" value="SULFATASE_2"/>
    <property type="match status" value="1"/>
</dbReference>
<accession>A0A9Q1HBL7</accession>
<dbReference type="Gene3D" id="3.30.1120.10">
    <property type="match status" value="1"/>
</dbReference>
<evidence type="ECO:0000256" key="5">
    <source>
        <dbReference type="ARBA" id="ARBA00022837"/>
    </source>
</evidence>
<feature type="domain" description="Sulfatase N-terminal" evidence="8">
    <location>
        <begin position="92"/>
        <end position="404"/>
    </location>
</feature>
<protein>
    <submittedName>
        <fullName evidence="9">Arylsulfatase J</fullName>
    </submittedName>
</protein>
<dbReference type="InterPro" id="IPR000917">
    <property type="entry name" value="Sulfatase_N"/>
</dbReference>
<dbReference type="GO" id="GO:0008484">
    <property type="term" value="F:sulfuric ester hydrolase activity"/>
    <property type="evidence" value="ECO:0007669"/>
    <property type="project" value="InterPro"/>
</dbReference>
<dbReference type="PROSITE" id="PS51257">
    <property type="entry name" value="PROKAR_LIPOPROTEIN"/>
    <property type="match status" value="1"/>
</dbReference>
<dbReference type="PANTHER" id="PTHR10342">
    <property type="entry name" value="ARYLSULFATASE"/>
    <property type="match status" value="1"/>
</dbReference>
<evidence type="ECO:0000313" key="9">
    <source>
        <dbReference type="EMBL" id="KAJ8043287.1"/>
    </source>
</evidence>
<dbReference type="Proteomes" id="UP001152320">
    <property type="component" value="Chromosome 4"/>
</dbReference>
<keyword evidence="6" id="KW-0325">Glycoprotein</keyword>
<keyword evidence="5" id="KW-0106">Calcium</keyword>
<proteinExistence type="inferred from homology"/>
<evidence type="ECO:0000256" key="6">
    <source>
        <dbReference type="ARBA" id="ARBA00023180"/>
    </source>
</evidence>